<dbReference type="Pfam" id="PF25043">
    <property type="entry name" value="DUF7788"/>
    <property type="match status" value="1"/>
</dbReference>
<evidence type="ECO:0000313" key="4">
    <source>
        <dbReference type="Proteomes" id="UP001202328"/>
    </source>
</evidence>
<dbReference type="Gene3D" id="3.40.50.410">
    <property type="entry name" value="von Willebrand factor, type A domain"/>
    <property type="match status" value="1"/>
</dbReference>
<dbReference type="InterPro" id="IPR058580">
    <property type="entry name" value="DUF2828"/>
</dbReference>
<keyword evidence="4" id="KW-1185">Reference proteome</keyword>
<evidence type="ECO:0000259" key="1">
    <source>
        <dbReference type="Pfam" id="PF11443"/>
    </source>
</evidence>
<dbReference type="InterPro" id="IPR036465">
    <property type="entry name" value="vWFA_dom_sf"/>
</dbReference>
<accession>A0AAD4S0Y7</accession>
<feature type="domain" description="DUF2828" evidence="1">
    <location>
        <begin position="30"/>
        <end position="390"/>
    </location>
</feature>
<sequence>MILQPRLIPSFHLMERKIQKPSFYSLHGYTENGSPTYLSSGNPLVDFYFHVVPYTPSDSVMKRLELAWEYDPLKALKLICNLRGLHKHHPKTLAANVKSFAEFGYFKDLPEILQRITEEGQEKEEMEICITKRKMCCTFKTWKKELDFIQKIPQEDRIQEDIKRGQLVKEKMSMLREERRIKKAVRVINRYNGDENYRLLHDKISEVFAEYLVADLKILNEGPSYGISFAAKWYPSLYLCYDQSTLLCESIARRIFTRESYPEYENVDEAHYAYRIRDRLRKEVLVPLHKASELPELYMSANKWELLPYNRVPSVAMNNYKEVFMNHDKERFTNHLEGVKRGDEKHKIAAGALLPHLIIKSLKIEEESDCNVPELQWRRMLEDLSKIGKLKDCLAISDVSESMRGTPMDVSVALGLLISEMSHEPWKGKLITFSLDPELHKIEGDTLRSKTEFIRRMKWGMTTNFQKVFDQILQVAVEGNLKEDQMIKRLFVFSDMEFNQAKVKGKYSPYDYYDRQSADAEWETDYQVIQNKFREKGYRNVPEIVFWNLRESHSTPVLSQQKGVAMVSGLSKNMIKVFLEDPDFSEFTPSSVMEKAISGEEYNKLVVVD</sequence>
<gene>
    <name evidence="3" type="ORF">MKW98_030741</name>
</gene>
<dbReference type="PIRSF" id="PIRSF015417">
    <property type="entry name" value="T31B5_30_vWA"/>
    <property type="match status" value="1"/>
</dbReference>
<dbReference type="PANTHER" id="PTHR31373:SF17">
    <property type="entry name" value="OS06G0652100 PROTEIN"/>
    <property type="match status" value="1"/>
</dbReference>
<organism evidence="3 4">
    <name type="scientific">Papaver atlanticum</name>
    <dbReference type="NCBI Taxonomy" id="357466"/>
    <lineage>
        <taxon>Eukaryota</taxon>
        <taxon>Viridiplantae</taxon>
        <taxon>Streptophyta</taxon>
        <taxon>Embryophyta</taxon>
        <taxon>Tracheophyta</taxon>
        <taxon>Spermatophyta</taxon>
        <taxon>Magnoliopsida</taxon>
        <taxon>Ranunculales</taxon>
        <taxon>Papaveraceae</taxon>
        <taxon>Papaveroideae</taxon>
        <taxon>Papaver</taxon>
    </lineage>
</organism>
<evidence type="ECO:0000313" key="3">
    <source>
        <dbReference type="EMBL" id="KAI3850681.1"/>
    </source>
</evidence>
<dbReference type="InterPro" id="IPR011205">
    <property type="entry name" value="UCP015417_vWA"/>
</dbReference>
<evidence type="ECO:0000259" key="2">
    <source>
        <dbReference type="Pfam" id="PF25043"/>
    </source>
</evidence>
<protein>
    <submittedName>
        <fullName evidence="3">Uncharacterized protein</fullName>
    </submittedName>
</protein>
<dbReference type="EMBL" id="JAJJMB010015994">
    <property type="protein sequence ID" value="KAI3850681.1"/>
    <property type="molecule type" value="Genomic_DNA"/>
</dbReference>
<proteinExistence type="predicted"/>
<reference evidence="3" key="1">
    <citation type="submission" date="2022-04" db="EMBL/GenBank/DDBJ databases">
        <title>A functionally conserved STORR gene fusion in Papaver species that diverged 16.8 million years ago.</title>
        <authorList>
            <person name="Catania T."/>
        </authorList>
    </citation>
    <scope>NUCLEOTIDE SEQUENCE</scope>
    <source>
        <strain evidence="3">S-188037</strain>
    </source>
</reference>
<name>A0AAD4S0Y7_9MAGN</name>
<comment type="caution">
    <text evidence="3">The sequence shown here is derived from an EMBL/GenBank/DDBJ whole genome shotgun (WGS) entry which is preliminary data.</text>
</comment>
<dbReference type="PANTHER" id="PTHR31373">
    <property type="entry name" value="OS06G0652100 PROTEIN"/>
    <property type="match status" value="1"/>
</dbReference>
<dbReference type="AlphaFoldDB" id="A0AAD4S0Y7"/>
<dbReference type="Proteomes" id="UP001202328">
    <property type="component" value="Unassembled WGS sequence"/>
</dbReference>
<feature type="domain" description="DUF7788" evidence="2">
    <location>
        <begin position="392"/>
        <end position="588"/>
    </location>
</feature>
<dbReference type="InterPro" id="IPR056690">
    <property type="entry name" value="DUF7788"/>
</dbReference>
<dbReference type="Pfam" id="PF11443">
    <property type="entry name" value="DUF2828"/>
    <property type="match status" value="1"/>
</dbReference>